<comment type="caution">
    <text evidence="3">The sequence shown here is derived from an EMBL/GenBank/DDBJ whole genome shotgun (WGS) entry which is preliminary data.</text>
</comment>
<dbReference type="GO" id="GO:0003677">
    <property type="term" value="F:DNA binding"/>
    <property type="evidence" value="ECO:0007669"/>
    <property type="project" value="InterPro"/>
</dbReference>
<dbReference type="Proteomes" id="UP000295788">
    <property type="component" value="Unassembled WGS sequence"/>
</dbReference>
<dbReference type="GO" id="GO:0000150">
    <property type="term" value="F:DNA strand exchange activity"/>
    <property type="evidence" value="ECO:0007669"/>
    <property type="project" value="InterPro"/>
</dbReference>
<dbReference type="AlphaFoldDB" id="A0A4R3KHW8"/>
<dbReference type="Pfam" id="PF00239">
    <property type="entry name" value="Resolvase"/>
    <property type="match status" value="1"/>
</dbReference>
<dbReference type="SMART" id="SM00857">
    <property type="entry name" value="Resolvase"/>
    <property type="match status" value="1"/>
</dbReference>
<dbReference type="InterPro" id="IPR006119">
    <property type="entry name" value="Resolv_N"/>
</dbReference>
<dbReference type="RefSeq" id="WP_132768500.1">
    <property type="nucleotide sequence ID" value="NZ_SMAB01000007.1"/>
</dbReference>
<dbReference type="OrthoDB" id="2731197at2"/>
<dbReference type="PANTHER" id="PTHR30461:SF26">
    <property type="entry name" value="RESOLVASE HOMOLOG YNEB"/>
    <property type="match status" value="1"/>
</dbReference>
<dbReference type="PANTHER" id="PTHR30461">
    <property type="entry name" value="DNA-INVERTASE FROM LAMBDOID PROPHAGE"/>
    <property type="match status" value="1"/>
</dbReference>
<proteinExistence type="inferred from homology"/>
<name>A0A4R3KHW8_9BACI</name>
<comment type="similarity">
    <text evidence="1">Belongs to the site-specific recombinase resolvase family.</text>
</comment>
<protein>
    <submittedName>
        <fullName evidence="3">DNA invertase Pin-like site-specific DNA recombinase</fullName>
    </submittedName>
</protein>
<dbReference type="SUPFAM" id="SSF53041">
    <property type="entry name" value="Resolvase-like"/>
    <property type="match status" value="1"/>
</dbReference>
<accession>A0A4R3KHW8</accession>
<keyword evidence="4" id="KW-1185">Reference proteome</keyword>
<reference evidence="3 4" key="1">
    <citation type="submission" date="2019-03" db="EMBL/GenBank/DDBJ databases">
        <title>Genomic Encyclopedia of Type Strains, Phase IV (KMG-IV): sequencing the most valuable type-strain genomes for metagenomic binning, comparative biology and taxonomic classification.</title>
        <authorList>
            <person name="Goeker M."/>
        </authorList>
    </citation>
    <scope>NUCLEOTIDE SEQUENCE [LARGE SCALE GENOMIC DNA]</scope>
    <source>
        <strain evidence="3 4">DSM 23802</strain>
    </source>
</reference>
<dbReference type="PROSITE" id="PS51736">
    <property type="entry name" value="RECOMBINASES_3"/>
    <property type="match status" value="1"/>
</dbReference>
<gene>
    <name evidence="3" type="ORF">EDD72_107133</name>
</gene>
<dbReference type="InterPro" id="IPR050639">
    <property type="entry name" value="SSR_resolvase"/>
</dbReference>
<feature type="domain" description="Resolvase/invertase-type recombinase catalytic" evidence="2">
    <location>
        <begin position="2"/>
        <end position="147"/>
    </location>
</feature>
<organism evidence="3 4">
    <name type="scientific">Tepidibacillus fermentans</name>
    <dbReference type="NCBI Taxonomy" id="1281767"/>
    <lineage>
        <taxon>Bacteria</taxon>
        <taxon>Bacillati</taxon>
        <taxon>Bacillota</taxon>
        <taxon>Bacilli</taxon>
        <taxon>Bacillales</taxon>
        <taxon>Bacillaceae</taxon>
        <taxon>Tepidibacillus</taxon>
    </lineage>
</organism>
<evidence type="ECO:0000259" key="2">
    <source>
        <dbReference type="PROSITE" id="PS51736"/>
    </source>
</evidence>
<evidence type="ECO:0000256" key="1">
    <source>
        <dbReference type="ARBA" id="ARBA00009913"/>
    </source>
</evidence>
<dbReference type="InterPro" id="IPR036162">
    <property type="entry name" value="Resolvase-like_N_sf"/>
</dbReference>
<dbReference type="Gene3D" id="3.40.50.1390">
    <property type="entry name" value="Resolvase, N-terminal catalytic domain"/>
    <property type="match status" value="1"/>
</dbReference>
<dbReference type="EMBL" id="SMAB01000007">
    <property type="protein sequence ID" value="TCS83049.1"/>
    <property type="molecule type" value="Genomic_DNA"/>
</dbReference>
<evidence type="ECO:0000313" key="4">
    <source>
        <dbReference type="Proteomes" id="UP000295788"/>
    </source>
</evidence>
<evidence type="ECO:0000313" key="3">
    <source>
        <dbReference type="EMBL" id="TCS83049.1"/>
    </source>
</evidence>
<sequence length="221" mass="25934">MKVAIYSRVSTDRDQQFTSLKRQTEESIRFCQKRNWTIVDMIEEQESGYEIDREGIYHLLHLFKERLIDAVVIQDETRIGRGNTKIAILHQIRKYGGKIVSLEHDGELVVSEMDGMVLEILAIIEEYQRRLNNRKISRGMKRAIEAGYEPARNLKNIDQGGRQKKEVPIEEIIRLRKLELTFHEIAATLRGFGYDISKATVHRRYQEYEKKLKESSSTSDY</sequence>
<dbReference type="CDD" id="cd00338">
    <property type="entry name" value="Ser_Recombinase"/>
    <property type="match status" value="1"/>
</dbReference>